<feature type="transmembrane region" description="Helical" evidence="6">
    <location>
        <begin position="179"/>
        <end position="198"/>
    </location>
</feature>
<comment type="caution">
    <text evidence="8">The sequence shown here is derived from an EMBL/GenBank/DDBJ whole genome shotgun (WGS) entry which is preliminary data.</text>
</comment>
<feature type="transmembrane region" description="Helical" evidence="6">
    <location>
        <begin position="147"/>
        <end position="167"/>
    </location>
</feature>
<evidence type="ECO:0000256" key="3">
    <source>
        <dbReference type="ARBA" id="ARBA00022989"/>
    </source>
</evidence>
<keyword evidence="3 6" id="KW-1133">Transmembrane helix</keyword>
<dbReference type="SUPFAM" id="SSF103473">
    <property type="entry name" value="MFS general substrate transporter"/>
    <property type="match status" value="1"/>
</dbReference>
<dbReference type="PANTHER" id="PTHR23502">
    <property type="entry name" value="MAJOR FACILITATOR SUPERFAMILY"/>
    <property type="match status" value="1"/>
</dbReference>
<proteinExistence type="predicted"/>
<evidence type="ECO:0000313" key="9">
    <source>
        <dbReference type="Proteomes" id="UP001222325"/>
    </source>
</evidence>
<dbReference type="Gene3D" id="1.20.1250.20">
    <property type="entry name" value="MFS general substrate transporter like domains"/>
    <property type="match status" value="1"/>
</dbReference>
<feature type="transmembrane region" description="Helical" evidence="6">
    <location>
        <begin position="307"/>
        <end position="329"/>
    </location>
</feature>
<feature type="transmembrane region" description="Helical" evidence="6">
    <location>
        <begin position="383"/>
        <end position="405"/>
    </location>
</feature>
<feature type="compositionally biased region" description="Basic and acidic residues" evidence="5">
    <location>
        <begin position="7"/>
        <end position="22"/>
    </location>
</feature>
<dbReference type="Pfam" id="PF07690">
    <property type="entry name" value="MFS_1"/>
    <property type="match status" value="1"/>
</dbReference>
<dbReference type="AlphaFoldDB" id="A0AAD6XVV0"/>
<dbReference type="GO" id="GO:0005886">
    <property type="term" value="C:plasma membrane"/>
    <property type="evidence" value="ECO:0007669"/>
    <property type="project" value="TreeGrafter"/>
</dbReference>
<comment type="subcellular location">
    <subcellularLocation>
        <location evidence="1">Membrane</location>
        <topology evidence="1">Multi-pass membrane protein</topology>
    </subcellularLocation>
</comment>
<evidence type="ECO:0000259" key="7">
    <source>
        <dbReference type="PROSITE" id="PS50850"/>
    </source>
</evidence>
<feature type="domain" description="Major facilitator superfamily (MFS) profile" evidence="7">
    <location>
        <begin position="80"/>
        <end position="505"/>
    </location>
</feature>
<feature type="transmembrane region" description="Helical" evidence="6">
    <location>
        <begin position="476"/>
        <end position="499"/>
    </location>
</feature>
<evidence type="ECO:0000256" key="1">
    <source>
        <dbReference type="ARBA" id="ARBA00004141"/>
    </source>
</evidence>
<feature type="transmembrane region" description="Helical" evidence="6">
    <location>
        <begin position="116"/>
        <end position="135"/>
    </location>
</feature>
<organism evidence="8 9">
    <name type="scientific">Mycena belliarum</name>
    <dbReference type="NCBI Taxonomy" id="1033014"/>
    <lineage>
        <taxon>Eukaryota</taxon>
        <taxon>Fungi</taxon>
        <taxon>Dikarya</taxon>
        <taxon>Basidiomycota</taxon>
        <taxon>Agaricomycotina</taxon>
        <taxon>Agaricomycetes</taxon>
        <taxon>Agaricomycetidae</taxon>
        <taxon>Agaricales</taxon>
        <taxon>Marasmiineae</taxon>
        <taxon>Mycenaceae</taxon>
        <taxon>Mycena</taxon>
    </lineage>
</organism>
<feature type="transmembrane region" description="Helical" evidence="6">
    <location>
        <begin position="234"/>
        <end position="252"/>
    </location>
</feature>
<keyword evidence="2 6" id="KW-0812">Transmembrane</keyword>
<evidence type="ECO:0000256" key="4">
    <source>
        <dbReference type="ARBA" id="ARBA00023136"/>
    </source>
</evidence>
<protein>
    <submittedName>
        <fullName evidence="8">MFS general substrate transporter</fullName>
    </submittedName>
</protein>
<reference evidence="8" key="1">
    <citation type="submission" date="2023-03" db="EMBL/GenBank/DDBJ databases">
        <title>Massive genome expansion in bonnet fungi (Mycena s.s.) driven by repeated elements and novel gene families across ecological guilds.</title>
        <authorList>
            <consortium name="Lawrence Berkeley National Laboratory"/>
            <person name="Harder C.B."/>
            <person name="Miyauchi S."/>
            <person name="Viragh M."/>
            <person name="Kuo A."/>
            <person name="Thoen E."/>
            <person name="Andreopoulos B."/>
            <person name="Lu D."/>
            <person name="Skrede I."/>
            <person name="Drula E."/>
            <person name="Henrissat B."/>
            <person name="Morin E."/>
            <person name="Kohler A."/>
            <person name="Barry K."/>
            <person name="LaButti K."/>
            <person name="Morin E."/>
            <person name="Salamov A."/>
            <person name="Lipzen A."/>
            <person name="Mereny Z."/>
            <person name="Hegedus B."/>
            <person name="Baldrian P."/>
            <person name="Stursova M."/>
            <person name="Weitz H."/>
            <person name="Taylor A."/>
            <person name="Grigoriev I.V."/>
            <person name="Nagy L.G."/>
            <person name="Martin F."/>
            <person name="Kauserud H."/>
        </authorList>
    </citation>
    <scope>NUCLEOTIDE SEQUENCE</scope>
    <source>
        <strain evidence="8">CBHHK173m</strain>
    </source>
</reference>
<keyword evidence="9" id="KW-1185">Reference proteome</keyword>
<feature type="transmembrane region" description="Helical" evidence="6">
    <location>
        <begin position="417"/>
        <end position="436"/>
    </location>
</feature>
<evidence type="ECO:0000313" key="8">
    <source>
        <dbReference type="EMBL" id="KAJ7091479.1"/>
    </source>
</evidence>
<dbReference type="InterPro" id="IPR036259">
    <property type="entry name" value="MFS_trans_sf"/>
</dbReference>
<dbReference type="PROSITE" id="PS50850">
    <property type="entry name" value="MFS"/>
    <property type="match status" value="1"/>
</dbReference>
<dbReference type="InterPro" id="IPR011701">
    <property type="entry name" value="MFS"/>
</dbReference>
<feature type="transmembrane region" description="Helical" evidence="6">
    <location>
        <begin position="341"/>
        <end position="363"/>
    </location>
</feature>
<gene>
    <name evidence="8" type="ORF">B0H15DRAFT_948420</name>
</gene>
<dbReference type="InterPro" id="IPR020846">
    <property type="entry name" value="MFS_dom"/>
</dbReference>
<name>A0AAD6XVV0_9AGAR</name>
<evidence type="ECO:0000256" key="6">
    <source>
        <dbReference type="SAM" id="Phobius"/>
    </source>
</evidence>
<dbReference type="EMBL" id="JARJCN010000020">
    <property type="protein sequence ID" value="KAJ7091479.1"/>
    <property type="molecule type" value="Genomic_DNA"/>
</dbReference>
<dbReference type="GO" id="GO:0022857">
    <property type="term" value="F:transmembrane transporter activity"/>
    <property type="evidence" value="ECO:0007669"/>
    <property type="project" value="InterPro"/>
</dbReference>
<sequence>MASKNSDIIDDHSSGKGVESKGVDSSVGDPELGQDLHVSLGQSEKGSNLKLDKTGLPLVPQPSDDPSDPLNFPQWVKVAILLQVSFLALLGPLNQATVNPAFVPLAAHFRISTVEASYQTTIAIAFAGIGSFVWVPLANTYGRRPILLFTTLIAAASSLGSGKALTWSQLIATRVLNGLGTSSFFTLGAGMVSDTFFLHEKGRAMGIFTVFLTNSAHIAPIPGGFLGQFVSYRWCYYLPAILDFAMFVIMLFCLPETLYLRGSTPVVTDKPILRRMKLWGLRPEGKHLEAADFLRQLIMYPTVVLTALYYSVTFTLSSILPAVTSATLFRRLYKFNASQTGLALGIGTLVGSTLGELLGGVVVDRSMYLNRKGKKDGGIVPEIRLQGIWVGAILQPIGLLIWGFCIQYKTPYIGPTMGFGIMCFAIQIISTVLYSYNADCYRPQTSEIAQVLNFARQTVGMTTGFWSIPLGDSIGFQWMAVTMALVGLVTFLPVVYLMFHGKTIRGRMGAPTYNSGF</sequence>
<dbReference type="PANTHER" id="PTHR23502:SF181">
    <property type="entry name" value="MAJOR FACILITATOR SUPERFAMILY (MFS) PROFILE DOMAIN-CONTAINING PROTEIN"/>
    <property type="match status" value="1"/>
</dbReference>
<keyword evidence="4 6" id="KW-0472">Membrane</keyword>
<accession>A0AAD6XVV0</accession>
<dbReference type="Proteomes" id="UP001222325">
    <property type="component" value="Unassembled WGS sequence"/>
</dbReference>
<evidence type="ECO:0000256" key="5">
    <source>
        <dbReference type="SAM" id="MobiDB-lite"/>
    </source>
</evidence>
<feature type="region of interest" description="Disordered" evidence="5">
    <location>
        <begin position="1"/>
        <end position="65"/>
    </location>
</feature>
<evidence type="ECO:0000256" key="2">
    <source>
        <dbReference type="ARBA" id="ARBA00022692"/>
    </source>
</evidence>